<keyword evidence="2" id="KW-1185">Reference proteome</keyword>
<dbReference type="EMBL" id="MK838113">
    <property type="protein sequence ID" value="QDH46673.1"/>
    <property type="molecule type" value="Genomic_DNA"/>
</dbReference>
<evidence type="ECO:0000313" key="2">
    <source>
        <dbReference type="Proteomes" id="UP000318298"/>
    </source>
</evidence>
<evidence type="ECO:0000313" key="1">
    <source>
        <dbReference type="EMBL" id="QDH46673.1"/>
    </source>
</evidence>
<name>A0A514A082_9CAUD</name>
<gene>
    <name evidence="1" type="ORF">LAh7_58</name>
</gene>
<sequence>MSSSKRLEIMKHLTQVLSGIWPDNGYEFDLRERVYRGRASMTTGGDLDQRPALSILEPKTINPGSYADEMATYRKDRWVVLLQGWVGQRDHDPDNPTDAAYRLAADVEKCLSGIVSVGPTGQALYPGIYLLGKKVTAMELSQPTVRPAEDGFSDRAYFYLPIAFTLASDISQPGDQQR</sequence>
<dbReference type="Proteomes" id="UP000318298">
    <property type="component" value="Segment"/>
</dbReference>
<reference evidence="1 2" key="1">
    <citation type="submission" date="2019-04" db="EMBL/GenBank/DDBJ databases">
        <title>Novel bacteriophages capable of disrupting biofilms from clinical strains of Aeromonas hydrophila with intrinsic antibiotic resistance.</title>
        <authorList>
            <person name="Kabwe M."/>
            <person name="Brown T.L."/>
            <person name="Speirs L."/>
            <person name="Ku H."/>
            <person name="Leach M."/>
            <person name="Chan H.T."/>
            <person name="Petrovski S."/>
            <person name="Lock P."/>
            <person name="Tucci J."/>
        </authorList>
    </citation>
    <scope>NUCLEOTIDE SEQUENCE [LARGE SCALE GENOMIC DNA]</scope>
</reference>
<organism evidence="1 2">
    <name type="scientific">Aeromonas phage LAh_7</name>
    <dbReference type="NCBI Taxonomy" id="2591031"/>
    <lineage>
        <taxon>Viruses</taxon>
        <taxon>Duplodnaviria</taxon>
        <taxon>Heunggongvirae</taxon>
        <taxon>Uroviricota</taxon>
        <taxon>Caudoviricetes</taxon>
        <taxon>Casjensviridae</taxon>
        <taxon>Sharonstreetvirus</taxon>
        <taxon>Sharonstreetvirus LAh7</taxon>
    </lineage>
</organism>
<proteinExistence type="predicted"/>
<accession>A0A514A082</accession>
<protein>
    <submittedName>
        <fullName evidence="1">Putative minor tail protein</fullName>
    </submittedName>
</protein>